<accession>A0A1H5TVM3</accession>
<dbReference type="NCBIfam" id="TIGR03223">
    <property type="entry name" value="Phn_opern_protn"/>
    <property type="match status" value="1"/>
</dbReference>
<gene>
    <name evidence="1" type="ORF">SAMN05421751_10348</name>
</gene>
<sequence>MGFARYAIYYLPPPDADWARFATRWLGWDCTTGRTTVPPALDGLPRPWDEITNTPRHYGLHATIKPPFRLAEGVTLADLLTACAAFCATTRPVRLDGLKLTTLGRFLALRPVGDETALNALAARCVRDLEPFRAPLTAEERARRAAGLRPDLIRTLDRWGYPHVMEAFRFHITLTGPLKPKEREAAREVLARHLTPLLPHPFILGELALVGEDANGFFHSLRRFPLSG</sequence>
<dbReference type="InterPro" id="IPR009389">
    <property type="entry name" value="DUF1045"/>
</dbReference>
<protein>
    <submittedName>
        <fullName evidence="1">Putative phosphonate metabolism protein</fullName>
    </submittedName>
</protein>
<dbReference type="AlphaFoldDB" id="A0A1H5TVM3"/>
<dbReference type="PIRSF" id="PIRSF033328">
    <property type="entry name" value="Phest_Mll4975"/>
    <property type="match status" value="1"/>
</dbReference>
<dbReference type="Pfam" id="PF06299">
    <property type="entry name" value="DUF1045"/>
    <property type="match status" value="1"/>
</dbReference>
<dbReference type="OrthoDB" id="4954742at2"/>
<evidence type="ECO:0000313" key="1">
    <source>
        <dbReference type="EMBL" id="SEF66820.1"/>
    </source>
</evidence>
<keyword evidence="2" id="KW-1185">Reference proteome</keyword>
<dbReference type="EMBL" id="FNVD01000003">
    <property type="protein sequence ID" value="SEF66820.1"/>
    <property type="molecule type" value="Genomic_DNA"/>
</dbReference>
<dbReference type="RefSeq" id="WP_104007034.1">
    <property type="nucleotide sequence ID" value="NZ_FNVD01000003.1"/>
</dbReference>
<reference evidence="1 2" key="1">
    <citation type="submission" date="2016-10" db="EMBL/GenBank/DDBJ databases">
        <authorList>
            <person name="de Groot N.N."/>
        </authorList>
    </citation>
    <scope>NUCLEOTIDE SEQUENCE [LARGE SCALE GENOMIC DNA]</scope>
    <source>
        <strain evidence="1 2">DSM 23413</strain>
    </source>
</reference>
<dbReference type="Gene3D" id="3.90.1140.10">
    <property type="entry name" value="Cyclic phosphodiesterase"/>
    <property type="match status" value="1"/>
</dbReference>
<name>A0A1H5TVM3_9RHOB</name>
<proteinExistence type="predicted"/>
<organism evidence="1 2">
    <name type="scientific">Jhaorihella thermophila</name>
    <dbReference type="NCBI Taxonomy" id="488547"/>
    <lineage>
        <taxon>Bacteria</taxon>
        <taxon>Pseudomonadati</taxon>
        <taxon>Pseudomonadota</taxon>
        <taxon>Alphaproteobacteria</taxon>
        <taxon>Rhodobacterales</taxon>
        <taxon>Paracoccaceae</taxon>
        <taxon>Jhaorihella</taxon>
    </lineage>
</organism>
<evidence type="ECO:0000313" key="2">
    <source>
        <dbReference type="Proteomes" id="UP000236742"/>
    </source>
</evidence>
<dbReference type="Proteomes" id="UP000236742">
    <property type="component" value="Unassembled WGS sequence"/>
</dbReference>